<comment type="caution">
    <text evidence="4">The sequence shown here is derived from an EMBL/GenBank/DDBJ whole genome shotgun (WGS) entry which is preliminary data.</text>
</comment>
<dbReference type="AlphaFoldDB" id="A0AAD8TDD8"/>
<dbReference type="InterPro" id="IPR057670">
    <property type="entry name" value="SH3_retrovirus"/>
</dbReference>
<feature type="domain" description="Retroviral polymerase SH3-like" evidence="3">
    <location>
        <begin position="214"/>
        <end position="250"/>
    </location>
</feature>
<evidence type="ECO:0000256" key="2">
    <source>
        <dbReference type="SAM" id="Phobius"/>
    </source>
</evidence>
<keyword evidence="2" id="KW-0472">Membrane</keyword>
<feature type="compositionally biased region" description="Polar residues" evidence="1">
    <location>
        <begin position="322"/>
        <end position="346"/>
    </location>
</feature>
<accession>A0AAD8TDD8</accession>
<evidence type="ECO:0000313" key="4">
    <source>
        <dbReference type="EMBL" id="KAK1679784.1"/>
    </source>
</evidence>
<keyword evidence="2" id="KW-0812">Transmembrane</keyword>
<evidence type="ECO:0000313" key="5">
    <source>
        <dbReference type="Proteomes" id="UP001231189"/>
    </source>
</evidence>
<sequence>MASSSSSSPNLRSPPSEKLTRANYPMWRAQVMPAIRGARLTGLLDGSVVAPSKTVANPDKEKAPSEISNPAYETWLERDQQVLSYLLNSLSKEVLIPMMSARTCMPPQTEVLKPLLMLLQETAAVGAAVVTIGLAITVAVMTGAMMIAMMIVEKIDDKMIALEIPSTIVEVGVADVLLVVVVVVVVDEDVAVPRHGLMSLARFAIEKDMPPKTVGYGPMHKGVKCLEVSTGRVYVSRDVVFDEAVFPFKELHPNAGALLRKELILLDQSLFNTEQGDEIISDSILTNPANTSPEFLSSAGARIVQNGEDLDSNRSIEEANAGTDNETDSVQSSLNRSPASSENSPCNERADASSARSEVASQRRATSDLPTSEQTESSERTNSSENNSSDNTSPATRYSSSCFGYCCF</sequence>
<dbReference type="PANTHER" id="PTHR47481">
    <property type="match status" value="1"/>
</dbReference>
<dbReference type="PANTHER" id="PTHR47481:SF31">
    <property type="entry name" value="OS01G0873500 PROTEIN"/>
    <property type="match status" value="1"/>
</dbReference>
<gene>
    <name evidence="4" type="ORF">QYE76_040632</name>
</gene>
<keyword evidence="5" id="KW-1185">Reference proteome</keyword>
<name>A0AAD8TDD8_LOLMU</name>
<organism evidence="4 5">
    <name type="scientific">Lolium multiflorum</name>
    <name type="common">Italian ryegrass</name>
    <name type="synonym">Lolium perenne subsp. multiflorum</name>
    <dbReference type="NCBI Taxonomy" id="4521"/>
    <lineage>
        <taxon>Eukaryota</taxon>
        <taxon>Viridiplantae</taxon>
        <taxon>Streptophyta</taxon>
        <taxon>Embryophyta</taxon>
        <taxon>Tracheophyta</taxon>
        <taxon>Spermatophyta</taxon>
        <taxon>Magnoliopsida</taxon>
        <taxon>Liliopsida</taxon>
        <taxon>Poales</taxon>
        <taxon>Poaceae</taxon>
        <taxon>BOP clade</taxon>
        <taxon>Pooideae</taxon>
        <taxon>Poodae</taxon>
        <taxon>Poeae</taxon>
        <taxon>Poeae Chloroplast Group 2 (Poeae type)</taxon>
        <taxon>Loliodinae</taxon>
        <taxon>Loliinae</taxon>
        <taxon>Lolium</taxon>
    </lineage>
</organism>
<evidence type="ECO:0000256" key="1">
    <source>
        <dbReference type="SAM" id="MobiDB-lite"/>
    </source>
</evidence>
<dbReference type="Proteomes" id="UP001231189">
    <property type="component" value="Unassembled WGS sequence"/>
</dbReference>
<reference evidence="4" key="1">
    <citation type="submission" date="2023-07" db="EMBL/GenBank/DDBJ databases">
        <title>A chromosome-level genome assembly of Lolium multiflorum.</title>
        <authorList>
            <person name="Chen Y."/>
            <person name="Copetti D."/>
            <person name="Kolliker R."/>
            <person name="Studer B."/>
        </authorList>
    </citation>
    <scope>NUCLEOTIDE SEQUENCE</scope>
    <source>
        <strain evidence="4">02402/16</strain>
        <tissue evidence="4">Leaf</tissue>
    </source>
</reference>
<dbReference type="EMBL" id="JAUUTY010000002">
    <property type="protein sequence ID" value="KAK1679784.1"/>
    <property type="molecule type" value="Genomic_DNA"/>
</dbReference>
<feature type="transmembrane region" description="Helical" evidence="2">
    <location>
        <begin position="123"/>
        <end position="152"/>
    </location>
</feature>
<feature type="transmembrane region" description="Helical" evidence="2">
    <location>
        <begin position="164"/>
        <end position="186"/>
    </location>
</feature>
<feature type="compositionally biased region" description="Low complexity" evidence="1">
    <location>
        <begin position="1"/>
        <end position="16"/>
    </location>
</feature>
<feature type="compositionally biased region" description="Polar residues" evidence="1">
    <location>
        <begin position="354"/>
        <end position="370"/>
    </location>
</feature>
<feature type="region of interest" description="Disordered" evidence="1">
    <location>
        <begin position="1"/>
        <end position="23"/>
    </location>
</feature>
<feature type="compositionally biased region" description="Low complexity" evidence="1">
    <location>
        <begin position="371"/>
        <end position="393"/>
    </location>
</feature>
<protein>
    <recommendedName>
        <fullName evidence="3">Retroviral polymerase SH3-like domain-containing protein</fullName>
    </recommendedName>
</protein>
<evidence type="ECO:0000259" key="3">
    <source>
        <dbReference type="Pfam" id="PF25597"/>
    </source>
</evidence>
<keyword evidence="2" id="KW-1133">Transmembrane helix</keyword>
<dbReference type="Pfam" id="PF25597">
    <property type="entry name" value="SH3_retrovirus"/>
    <property type="match status" value="1"/>
</dbReference>
<feature type="region of interest" description="Disordered" evidence="1">
    <location>
        <begin position="319"/>
        <end position="399"/>
    </location>
</feature>
<proteinExistence type="predicted"/>